<dbReference type="OrthoDB" id="6343110at2759"/>
<comment type="caution">
    <text evidence="6">The sequence shown here is derived from an EMBL/GenBank/DDBJ whole genome shotgun (WGS) entry which is preliminary data.</text>
</comment>
<dbReference type="GO" id="GO:0005615">
    <property type="term" value="C:extracellular space"/>
    <property type="evidence" value="ECO:0007669"/>
    <property type="project" value="TreeGrafter"/>
</dbReference>
<feature type="region of interest" description="Disordered" evidence="4">
    <location>
        <begin position="364"/>
        <end position="385"/>
    </location>
</feature>
<gene>
    <name evidence="6" type="ORF">APZ42_028750</name>
</gene>
<evidence type="ECO:0000256" key="3">
    <source>
        <dbReference type="ARBA" id="ARBA00022729"/>
    </source>
</evidence>
<evidence type="ECO:0000313" key="6">
    <source>
        <dbReference type="EMBL" id="KZS07624.1"/>
    </source>
</evidence>
<reference evidence="6 7" key="1">
    <citation type="submission" date="2016-03" db="EMBL/GenBank/DDBJ databases">
        <title>EvidentialGene: Evidence-directed Construction of Genes on Genomes.</title>
        <authorList>
            <person name="Gilbert D.G."/>
            <person name="Choi J.-H."/>
            <person name="Mockaitis K."/>
            <person name="Colbourne J."/>
            <person name="Pfrender M."/>
        </authorList>
    </citation>
    <scope>NUCLEOTIDE SEQUENCE [LARGE SCALE GENOMIC DNA]</scope>
    <source>
        <strain evidence="6 7">Xinb3</strain>
        <tissue evidence="6">Complete organism</tissue>
    </source>
</reference>
<dbReference type="Proteomes" id="UP000076858">
    <property type="component" value="Unassembled WGS sequence"/>
</dbReference>
<keyword evidence="5" id="KW-0812">Transmembrane</keyword>
<dbReference type="Gene3D" id="1.50.10.20">
    <property type="match status" value="1"/>
</dbReference>
<keyword evidence="2" id="KW-0964">Secreted</keyword>
<protein>
    <submittedName>
        <fullName evidence="6">Uncharacterized protein</fullName>
    </submittedName>
</protein>
<evidence type="ECO:0000256" key="2">
    <source>
        <dbReference type="ARBA" id="ARBA00022525"/>
    </source>
</evidence>
<organism evidence="6 7">
    <name type="scientific">Daphnia magna</name>
    <dbReference type="NCBI Taxonomy" id="35525"/>
    <lineage>
        <taxon>Eukaryota</taxon>
        <taxon>Metazoa</taxon>
        <taxon>Ecdysozoa</taxon>
        <taxon>Arthropoda</taxon>
        <taxon>Crustacea</taxon>
        <taxon>Branchiopoda</taxon>
        <taxon>Diplostraca</taxon>
        <taxon>Cladocera</taxon>
        <taxon>Anomopoda</taxon>
        <taxon>Daphniidae</taxon>
        <taxon>Daphnia</taxon>
    </lineage>
</organism>
<sequence length="508" mass="56104">MDLARRNSGWKPAGGIISFVTYFVTISSLLCHLTSFPAPVMGAPQNKNNAGSILTMAADDLIQPSASWLLDRSKQSGSWGLDTPRALLALLRVSADRSAATTTVNWDANSVQGLILRQEFDIQLLLFLLRNQGSTPQQEQANTLEPSRSLFALTLTAMCRNPRDFYGHDILAPIMALEEDHDGALLQPFTFAFNAMAVCAGGGHLKRRHVVKLLESINQSPVQTHSIDLLAMVVLATSCLYESSPKYRHLQDFLEQPLKMIAAQQQPDGSFDHNVATTALAIQALKIPGQLLNEQQQTSSKPISLPAWRPDLTVDWLRSQQKSDGSFGDLFTTSEVLLALATQPGYGFLYSQCSNLNQTAQLNTTTTESPPTVPSTIPSAGSLGGDPSQKIHFTYVIWIGQNRSEIHAIQLTIPVNSSFYEAMKIAAEADPHFEFSASIWPNGHYIHTIGGRRDQYIGFHFWLLFRMPFMPDPANPPSVIAPHYVAPAGVDDLYPQNGEYFLFWYKDV</sequence>
<keyword evidence="3" id="KW-0732">Signal</keyword>
<dbReference type="Pfam" id="PF01122">
    <property type="entry name" value="Cobalamin_bind"/>
    <property type="match status" value="1"/>
</dbReference>
<feature type="compositionally biased region" description="Low complexity" evidence="4">
    <location>
        <begin position="364"/>
        <end position="379"/>
    </location>
</feature>
<dbReference type="Gene3D" id="2.170.130.30">
    <property type="match status" value="1"/>
</dbReference>
<dbReference type="PANTHER" id="PTHR10559">
    <property type="entry name" value="TRANSCOBALAMIN-1/GASTRIC INTRINSIC FACTOR"/>
    <property type="match status" value="1"/>
</dbReference>
<dbReference type="GO" id="GO:0015889">
    <property type="term" value="P:cobalamin transport"/>
    <property type="evidence" value="ECO:0007669"/>
    <property type="project" value="InterPro"/>
</dbReference>
<keyword evidence="5" id="KW-1133">Transmembrane helix</keyword>
<name>A0A0P5Z7R4_9CRUS</name>
<evidence type="ECO:0000256" key="4">
    <source>
        <dbReference type="SAM" id="MobiDB-lite"/>
    </source>
</evidence>
<accession>A0A0P5Z7R4</accession>
<dbReference type="InterPro" id="IPR008930">
    <property type="entry name" value="Terpenoid_cyclase/PrenylTrfase"/>
</dbReference>
<dbReference type="STRING" id="35525.A0A0P5Z7R4"/>
<evidence type="ECO:0000256" key="5">
    <source>
        <dbReference type="SAM" id="Phobius"/>
    </source>
</evidence>
<keyword evidence="5" id="KW-0472">Membrane</keyword>
<dbReference type="AlphaFoldDB" id="A0A0P5Z7R4"/>
<dbReference type="SUPFAM" id="SSF48239">
    <property type="entry name" value="Terpenoid cyclases/Protein prenyltransferases"/>
    <property type="match status" value="1"/>
</dbReference>
<dbReference type="InterPro" id="IPR051588">
    <property type="entry name" value="Cobalamin_Transport"/>
</dbReference>
<proteinExistence type="predicted"/>
<dbReference type="EMBL" id="LRGB01002451">
    <property type="protein sequence ID" value="KZS07624.1"/>
    <property type="molecule type" value="Genomic_DNA"/>
</dbReference>
<feature type="transmembrane region" description="Helical" evidence="5">
    <location>
        <begin position="12"/>
        <end position="30"/>
    </location>
</feature>
<dbReference type="GO" id="GO:0031419">
    <property type="term" value="F:cobalamin binding"/>
    <property type="evidence" value="ECO:0007669"/>
    <property type="project" value="InterPro"/>
</dbReference>
<keyword evidence="7" id="KW-1185">Reference proteome</keyword>
<dbReference type="PANTHER" id="PTHR10559:SF18">
    <property type="entry name" value="TRANSCOBALAMIN II"/>
    <property type="match status" value="1"/>
</dbReference>
<evidence type="ECO:0000313" key="7">
    <source>
        <dbReference type="Proteomes" id="UP000076858"/>
    </source>
</evidence>
<evidence type="ECO:0000256" key="1">
    <source>
        <dbReference type="ARBA" id="ARBA00004613"/>
    </source>
</evidence>
<comment type="subcellular location">
    <subcellularLocation>
        <location evidence="1">Secreted</location>
    </subcellularLocation>
</comment>
<dbReference type="InterPro" id="IPR002157">
    <property type="entry name" value="Cbl-bd_prot"/>
</dbReference>